<evidence type="ECO:0000256" key="12">
    <source>
        <dbReference type="PIRSR" id="PIRSR039102-3"/>
    </source>
</evidence>
<evidence type="ECO:0000256" key="5">
    <source>
        <dbReference type="ARBA" id="ARBA00022741"/>
    </source>
</evidence>
<evidence type="ECO:0000256" key="2">
    <source>
        <dbReference type="ARBA" id="ARBA00010871"/>
    </source>
</evidence>
<comment type="cofactor">
    <cofactor evidence="12">
        <name>Mg(2+)</name>
        <dbReference type="ChEBI" id="CHEBI:18420"/>
    </cofactor>
    <cofactor evidence="12">
        <name>Mn(2+)</name>
        <dbReference type="ChEBI" id="CHEBI:29035"/>
    </cofactor>
    <text evidence="12">Binds 2 magnesium or manganese ions per subunit.</text>
</comment>
<dbReference type="InterPro" id="IPR005905">
    <property type="entry name" value="D_ala_D_ala"/>
</dbReference>
<feature type="active site" evidence="11">
    <location>
        <position position="16"/>
    </location>
</feature>
<dbReference type="NCBIfam" id="NF002528">
    <property type="entry name" value="PRK01966.1-4"/>
    <property type="match status" value="1"/>
</dbReference>
<dbReference type="InterPro" id="IPR016185">
    <property type="entry name" value="PreATP-grasp_dom_sf"/>
</dbReference>
<dbReference type="InterPro" id="IPR013815">
    <property type="entry name" value="ATP_grasp_subdomain_1"/>
</dbReference>
<dbReference type="GO" id="GO:0005524">
    <property type="term" value="F:ATP binding"/>
    <property type="evidence" value="ECO:0007669"/>
    <property type="project" value="UniProtKB-UniRule"/>
</dbReference>
<dbReference type="InterPro" id="IPR000291">
    <property type="entry name" value="D-Ala_lig_Van_CS"/>
</dbReference>
<dbReference type="Gene3D" id="3.40.50.20">
    <property type="match status" value="1"/>
</dbReference>
<sequence>MSKKRICLLFGGKSGEHEVSLQSAKSIYEALDKEKYEVLLVGIDKQGKWRLGNSANYLLNADSGDYTQTKLNTEAMQAIVPVSDNNTTSLISQSNGREMGKVDIVLPAVHGPYGEDGKLQGMLDMLGVPYVFSGTLASALAMNKAKTKLIAKSIGLTVAEDIVLEKDNEYNINNIINKLSLPIVVKPNELGSSVGTTIVNSAQELKAGIKEGFKYDHTLILEQFIKGRELTVPIMGNNSPKALPVIEIIPKVSGWFDYRAKYAVGGSDEICPADIPGDIKSKIQEMSVKIFKAVGCADLARADFIWSKENGELYFLEINTIPGLTKNSLTPKAAKVAGMSFSEFLDKLIKLAEKRYNKKL</sequence>
<feature type="active site" evidence="11">
    <location>
        <position position="328"/>
    </location>
</feature>
<dbReference type="PANTHER" id="PTHR23132:SF23">
    <property type="entry name" value="D-ALANINE--D-ALANINE LIGASE B"/>
    <property type="match status" value="1"/>
</dbReference>
<evidence type="ECO:0000256" key="4">
    <source>
        <dbReference type="ARBA" id="ARBA00022598"/>
    </source>
</evidence>
<keyword evidence="7 10" id="KW-0133">Cell shape</keyword>
<dbReference type="GO" id="GO:0009252">
    <property type="term" value="P:peptidoglycan biosynthetic process"/>
    <property type="evidence" value="ECO:0007669"/>
    <property type="project" value="UniProtKB-UniRule"/>
</dbReference>
<keyword evidence="12" id="KW-0479">Metal-binding</keyword>
<feature type="binding site" evidence="12">
    <location>
        <position position="303"/>
    </location>
    <ligand>
        <name>Mg(2+)</name>
        <dbReference type="ChEBI" id="CHEBI:18420"/>
        <label>1</label>
    </ligand>
</feature>
<dbReference type="AlphaFoldDB" id="A0A2H0V3W9"/>
<accession>A0A2H0V3W9</accession>
<proteinExistence type="inferred from homology"/>
<evidence type="ECO:0000256" key="10">
    <source>
        <dbReference type="HAMAP-Rule" id="MF_00047"/>
    </source>
</evidence>
<feature type="binding site" evidence="12">
    <location>
        <position position="317"/>
    </location>
    <ligand>
        <name>Mg(2+)</name>
        <dbReference type="ChEBI" id="CHEBI:18420"/>
        <label>1</label>
    </ligand>
</feature>
<feature type="active site" evidence="11">
    <location>
        <position position="192"/>
    </location>
</feature>
<evidence type="ECO:0000313" key="15">
    <source>
        <dbReference type="EMBL" id="PIR93129.1"/>
    </source>
</evidence>
<dbReference type="InterPro" id="IPR011095">
    <property type="entry name" value="Dala_Dala_lig_C"/>
</dbReference>
<dbReference type="Pfam" id="PF07478">
    <property type="entry name" value="Dala_Dala_lig_C"/>
    <property type="match status" value="1"/>
</dbReference>
<keyword evidence="6 13" id="KW-0067">ATP-binding</keyword>
<comment type="similarity">
    <text evidence="2 10">Belongs to the D-alanine--D-alanine ligase family.</text>
</comment>
<dbReference type="GO" id="GO:0046872">
    <property type="term" value="F:metal ion binding"/>
    <property type="evidence" value="ECO:0007669"/>
    <property type="project" value="UniProtKB-KW"/>
</dbReference>
<dbReference type="Gene3D" id="3.30.1490.20">
    <property type="entry name" value="ATP-grasp fold, A domain"/>
    <property type="match status" value="1"/>
</dbReference>
<evidence type="ECO:0000256" key="1">
    <source>
        <dbReference type="ARBA" id="ARBA00004496"/>
    </source>
</evidence>
<dbReference type="PANTHER" id="PTHR23132">
    <property type="entry name" value="D-ALANINE--D-ALANINE LIGASE"/>
    <property type="match status" value="1"/>
</dbReference>
<comment type="subcellular location">
    <subcellularLocation>
        <location evidence="1 10">Cytoplasm</location>
    </subcellularLocation>
</comment>
<dbReference type="NCBIfam" id="NF002378">
    <property type="entry name" value="PRK01372.1"/>
    <property type="match status" value="1"/>
</dbReference>
<comment type="function">
    <text evidence="10">Cell wall formation.</text>
</comment>
<keyword evidence="12" id="KW-0464">Manganese</keyword>
<organism evidence="15 16">
    <name type="scientific">Candidatus Falkowbacteria bacterium CG10_big_fil_rev_8_21_14_0_10_43_10</name>
    <dbReference type="NCBI Taxonomy" id="1974567"/>
    <lineage>
        <taxon>Bacteria</taxon>
        <taxon>Candidatus Falkowiibacteriota</taxon>
    </lineage>
</organism>
<feature type="binding site" evidence="12">
    <location>
        <position position="317"/>
    </location>
    <ligand>
        <name>Mg(2+)</name>
        <dbReference type="ChEBI" id="CHEBI:18420"/>
        <label>2</label>
    </ligand>
</feature>
<dbReference type="HAMAP" id="MF_00047">
    <property type="entry name" value="Dala_Dala_lig"/>
    <property type="match status" value="1"/>
</dbReference>
<dbReference type="Pfam" id="PF01820">
    <property type="entry name" value="Dala_Dala_lig_N"/>
    <property type="match status" value="1"/>
</dbReference>
<evidence type="ECO:0000256" key="3">
    <source>
        <dbReference type="ARBA" id="ARBA00022490"/>
    </source>
</evidence>
<dbReference type="GO" id="GO:0008716">
    <property type="term" value="F:D-alanine-D-alanine ligase activity"/>
    <property type="evidence" value="ECO:0007669"/>
    <property type="project" value="UniProtKB-UniRule"/>
</dbReference>
<evidence type="ECO:0000256" key="6">
    <source>
        <dbReference type="ARBA" id="ARBA00022840"/>
    </source>
</evidence>
<keyword evidence="12" id="KW-0460">Magnesium</keyword>
<reference evidence="16" key="1">
    <citation type="submission" date="2017-09" db="EMBL/GenBank/DDBJ databases">
        <title>Depth-based differentiation of microbial function through sediment-hosted aquifers and enrichment of novel symbionts in the deep terrestrial subsurface.</title>
        <authorList>
            <person name="Probst A.J."/>
            <person name="Ladd B."/>
            <person name="Jarett J.K."/>
            <person name="Geller-Mcgrath D.E."/>
            <person name="Sieber C.M.K."/>
            <person name="Emerson J.B."/>
            <person name="Anantharaman K."/>
            <person name="Thomas B.C."/>
            <person name="Malmstrom R."/>
            <person name="Stieglmeier M."/>
            <person name="Klingl A."/>
            <person name="Woyke T."/>
            <person name="Ryan C.M."/>
            <person name="Banfield J.F."/>
        </authorList>
    </citation>
    <scope>NUCLEOTIDE SEQUENCE [LARGE SCALE GENOMIC DNA]</scope>
</reference>
<keyword evidence="3 10" id="KW-0963">Cytoplasm</keyword>
<evidence type="ECO:0000256" key="7">
    <source>
        <dbReference type="ARBA" id="ARBA00022960"/>
    </source>
</evidence>
<evidence type="ECO:0000256" key="9">
    <source>
        <dbReference type="ARBA" id="ARBA00023316"/>
    </source>
</evidence>
<evidence type="ECO:0000256" key="11">
    <source>
        <dbReference type="PIRSR" id="PIRSR039102-1"/>
    </source>
</evidence>
<dbReference type="SUPFAM" id="SSF52440">
    <property type="entry name" value="PreATP-grasp domain"/>
    <property type="match status" value="1"/>
</dbReference>
<comment type="catalytic activity">
    <reaction evidence="10">
        <text>2 D-alanine + ATP = D-alanyl-D-alanine + ADP + phosphate + H(+)</text>
        <dbReference type="Rhea" id="RHEA:11224"/>
        <dbReference type="ChEBI" id="CHEBI:15378"/>
        <dbReference type="ChEBI" id="CHEBI:30616"/>
        <dbReference type="ChEBI" id="CHEBI:43474"/>
        <dbReference type="ChEBI" id="CHEBI:57416"/>
        <dbReference type="ChEBI" id="CHEBI:57822"/>
        <dbReference type="ChEBI" id="CHEBI:456216"/>
        <dbReference type="EC" id="6.3.2.4"/>
    </reaction>
</comment>
<dbReference type="PIRSF" id="PIRSF039102">
    <property type="entry name" value="Ddl/VanB"/>
    <property type="match status" value="1"/>
</dbReference>
<name>A0A2H0V3W9_9BACT</name>
<keyword evidence="8 10" id="KW-0573">Peptidoglycan synthesis</keyword>
<dbReference type="Gene3D" id="3.30.470.20">
    <property type="entry name" value="ATP-grasp fold, B domain"/>
    <property type="match status" value="1"/>
</dbReference>
<keyword evidence="9 10" id="KW-0961">Cell wall biogenesis/degradation</keyword>
<evidence type="ECO:0000256" key="13">
    <source>
        <dbReference type="PROSITE-ProRule" id="PRU00409"/>
    </source>
</evidence>
<feature type="binding site" evidence="12">
    <location>
        <position position="319"/>
    </location>
    <ligand>
        <name>Mg(2+)</name>
        <dbReference type="ChEBI" id="CHEBI:18420"/>
        <label>2</label>
    </ligand>
</feature>
<dbReference type="PROSITE" id="PS00844">
    <property type="entry name" value="DALA_DALA_LIGASE_2"/>
    <property type="match status" value="1"/>
</dbReference>
<dbReference type="GO" id="GO:0008360">
    <property type="term" value="P:regulation of cell shape"/>
    <property type="evidence" value="ECO:0007669"/>
    <property type="project" value="UniProtKB-KW"/>
</dbReference>
<dbReference type="SUPFAM" id="SSF56059">
    <property type="entry name" value="Glutathione synthetase ATP-binding domain-like"/>
    <property type="match status" value="1"/>
</dbReference>
<comment type="pathway">
    <text evidence="10">Cell wall biogenesis; peptidoglycan biosynthesis.</text>
</comment>
<dbReference type="UniPathway" id="UPA00219"/>
<evidence type="ECO:0000313" key="16">
    <source>
        <dbReference type="Proteomes" id="UP000228626"/>
    </source>
</evidence>
<dbReference type="GO" id="GO:0071555">
    <property type="term" value="P:cell wall organization"/>
    <property type="evidence" value="ECO:0007669"/>
    <property type="project" value="UniProtKB-KW"/>
</dbReference>
<dbReference type="PROSITE" id="PS50975">
    <property type="entry name" value="ATP_GRASP"/>
    <property type="match status" value="1"/>
</dbReference>
<dbReference type="EMBL" id="PFAR01000028">
    <property type="protein sequence ID" value="PIR93129.1"/>
    <property type="molecule type" value="Genomic_DNA"/>
</dbReference>
<keyword evidence="4 10" id="KW-0436">Ligase</keyword>
<dbReference type="PROSITE" id="PS00843">
    <property type="entry name" value="DALA_DALA_LIGASE_1"/>
    <property type="match status" value="1"/>
</dbReference>
<dbReference type="GO" id="GO:0005737">
    <property type="term" value="C:cytoplasm"/>
    <property type="evidence" value="ECO:0007669"/>
    <property type="project" value="UniProtKB-SubCell"/>
</dbReference>
<dbReference type="EC" id="6.3.2.4" evidence="10"/>
<evidence type="ECO:0000259" key="14">
    <source>
        <dbReference type="PROSITE" id="PS50975"/>
    </source>
</evidence>
<feature type="domain" description="ATP-grasp" evidence="14">
    <location>
        <begin position="148"/>
        <end position="350"/>
    </location>
</feature>
<evidence type="ECO:0000256" key="8">
    <source>
        <dbReference type="ARBA" id="ARBA00022984"/>
    </source>
</evidence>
<dbReference type="NCBIfam" id="TIGR01205">
    <property type="entry name" value="D_ala_D_alaTIGR"/>
    <property type="match status" value="1"/>
</dbReference>
<keyword evidence="5 13" id="KW-0547">Nucleotide-binding</keyword>
<gene>
    <name evidence="10" type="primary">ddl</name>
    <name evidence="15" type="ORF">COT99_02395</name>
</gene>
<dbReference type="InterPro" id="IPR011127">
    <property type="entry name" value="Dala_Dala_lig_N"/>
</dbReference>
<protein>
    <recommendedName>
        <fullName evidence="10">D-alanine--D-alanine ligase</fullName>
        <ecNumber evidence="10">6.3.2.4</ecNumber>
    </recommendedName>
    <alternativeName>
        <fullName evidence="10">D-Ala-D-Ala ligase</fullName>
    </alternativeName>
    <alternativeName>
        <fullName evidence="10">D-alanylalanine synthetase</fullName>
    </alternativeName>
</protein>
<dbReference type="InterPro" id="IPR011761">
    <property type="entry name" value="ATP-grasp"/>
</dbReference>
<comment type="caution">
    <text evidence="15">The sequence shown here is derived from an EMBL/GenBank/DDBJ whole genome shotgun (WGS) entry which is preliminary data.</text>
</comment>
<dbReference type="Proteomes" id="UP000228626">
    <property type="component" value="Unassembled WGS sequence"/>
</dbReference>